<evidence type="ECO:0000256" key="2">
    <source>
        <dbReference type="SAM" id="SignalP"/>
    </source>
</evidence>
<evidence type="ECO:0000256" key="1">
    <source>
        <dbReference type="ARBA" id="ARBA00022729"/>
    </source>
</evidence>
<dbReference type="SUPFAM" id="SSF89392">
    <property type="entry name" value="Prokaryotic lipoproteins and lipoprotein localization factors"/>
    <property type="match status" value="1"/>
</dbReference>
<evidence type="ECO:0000313" key="3">
    <source>
        <dbReference type="EMBL" id="MDG0814998.1"/>
    </source>
</evidence>
<dbReference type="PANTHER" id="PTHR35869">
    <property type="entry name" value="OUTER-MEMBRANE LIPOPROTEIN CARRIER PROTEIN"/>
    <property type="match status" value="1"/>
</dbReference>
<name>A0ABT6DIS1_9BACT</name>
<keyword evidence="4" id="KW-1185">Reference proteome</keyword>
<feature type="signal peptide" evidence="2">
    <location>
        <begin position="1"/>
        <end position="20"/>
    </location>
</feature>
<dbReference type="Proteomes" id="UP001152321">
    <property type="component" value="Unassembled WGS sequence"/>
</dbReference>
<dbReference type="CDD" id="cd16325">
    <property type="entry name" value="LolA"/>
    <property type="match status" value="1"/>
</dbReference>
<reference evidence="3" key="1">
    <citation type="submission" date="2022-08" db="EMBL/GenBank/DDBJ databases">
        <title>Novel Bdellovibrio Species Isolated from Svalbard: Designation Bdellovibrio svalbardensis.</title>
        <authorList>
            <person name="Mitchell R.J."/>
            <person name="Choi S.Y."/>
        </authorList>
    </citation>
    <scope>NUCLEOTIDE SEQUENCE</scope>
    <source>
        <strain evidence="3">PAP01</strain>
    </source>
</reference>
<protein>
    <submittedName>
        <fullName evidence="3">Outer membrane lipoprotein carrier protein LolA</fullName>
    </submittedName>
</protein>
<accession>A0ABT6DIS1</accession>
<dbReference type="PANTHER" id="PTHR35869:SF1">
    <property type="entry name" value="OUTER-MEMBRANE LIPOPROTEIN CARRIER PROTEIN"/>
    <property type="match status" value="1"/>
</dbReference>
<dbReference type="Gene3D" id="2.50.20.10">
    <property type="entry name" value="Lipoprotein localisation LolA/LolB/LppX"/>
    <property type="match status" value="1"/>
</dbReference>
<organism evidence="3 4">
    <name type="scientific">Bdellovibrio svalbardensis</name>
    <dbReference type="NCBI Taxonomy" id="2972972"/>
    <lineage>
        <taxon>Bacteria</taxon>
        <taxon>Pseudomonadati</taxon>
        <taxon>Bdellovibrionota</taxon>
        <taxon>Bdellovibrionia</taxon>
        <taxon>Bdellovibrionales</taxon>
        <taxon>Pseudobdellovibrionaceae</taxon>
        <taxon>Bdellovibrio</taxon>
    </lineage>
</organism>
<evidence type="ECO:0000313" key="4">
    <source>
        <dbReference type="Proteomes" id="UP001152321"/>
    </source>
</evidence>
<keyword evidence="3" id="KW-0449">Lipoprotein</keyword>
<sequence>MIRNISILFFALSLSVTGFAAQKSNETLQKLSKKYRSAKLVEMDVEKTVKLELQGRETKYDGKIYLANGKFRWENTTPEETLLVFDGTTIWSVQTPPKEFGGAPQVARGKVDKKTKSQILISSLLGGDLEKNFKVVKEEKGSDVVKIEVAPQGNELSVKSLNLVIDAKKNQMTELSYKDDLGNLTTMKFSKIQFLKKADSSKFKYQPPKGAQVTDL</sequence>
<dbReference type="EMBL" id="JANRMI010000001">
    <property type="protein sequence ID" value="MDG0814998.1"/>
    <property type="molecule type" value="Genomic_DNA"/>
</dbReference>
<proteinExistence type="predicted"/>
<dbReference type="RefSeq" id="WP_277576478.1">
    <property type="nucleotide sequence ID" value="NZ_JANRMI010000001.1"/>
</dbReference>
<feature type="chain" id="PRO_5047137836" evidence="2">
    <location>
        <begin position="21"/>
        <end position="216"/>
    </location>
</feature>
<dbReference type="InterPro" id="IPR004564">
    <property type="entry name" value="OM_lipoprot_carrier_LolA-like"/>
</dbReference>
<dbReference type="Pfam" id="PF03548">
    <property type="entry name" value="LolA"/>
    <property type="match status" value="1"/>
</dbReference>
<gene>
    <name evidence="3" type="ORF">NWE73_01395</name>
</gene>
<keyword evidence="1 2" id="KW-0732">Signal</keyword>
<comment type="caution">
    <text evidence="3">The sequence shown here is derived from an EMBL/GenBank/DDBJ whole genome shotgun (WGS) entry which is preliminary data.</text>
</comment>
<dbReference type="InterPro" id="IPR029046">
    <property type="entry name" value="LolA/LolB/LppX"/>
</dbReference>